<evidence type="ECO:0000256" key="7">
    <source>
        <dbReference type="ARBA" id="ARBA00054700"/>
    </source>
</evidence>
<dbReference type="Gene3D" id="2.40.50.140">
    <property type="entry name" value="Nucleic acid-binding proteins"/>
    <property type="match status" value="1"/>
</dbReference>
<feature type="binding site" evidence="9">
    <location>
        <position position="367"/>
    </location>
    <ligand>
        <name>S-adenosyl-L-methionine</name>
        <dbReference type="ChEBI" id="CHEBI:59789"/>
    </ligand>
</feature>
<dbReference type="PROSITE" id="PS51622">
    <property type="entry name" value="SAM_MT_RNA_M5U_2"/>
    <property type="match status" value="1"/>
</dbReference>
<dbReference type="PANTHER" id="PTHR11061">
    <property type="entry name" value="RNA M5U METHYLTRANSFERASE"/>
    <property type="match status" value="1"/>
</dbReference>
<keyword evidence="2 9" id="KW-0808">Transferase</keyword>
<feature type="compositionally biased region" description="Basic and acidic residues" evidence="11">
    <location>
        <begin position="1"/>
        <end position="12"/>
    </location>
</feature>
<comment type="caution">
    <text evidence="12">The sequence shown here is derived from an EMBL/GenBank/DDBJ whole genome shotgun (WGS) entry which is preliminary data.</text>
</comment>
<dbReference type="InterPro" id="IPR030390">
    <property type="entry name" value="MeTrfase_TrmA_AS"/>
</dbReference>
<dbReference type="PANTHER" id="PTHR11061:SF30">
    <property type="entry name" value="TRNA (URACIL(54)-C(5))-METHYLTRANSFERASE"/>
    <property type="match status" value="1"/>
</dbReference>
<organism evidence="12 13">
    <name type="scientific">Candida verbasci</name>
    <dbReference type="NCBI Taxonomy" id="1227364"/>
    <lineage>
        <taxon>Eukaryota</taxon>
        <taxon>Fungi</taxon>
        <taxon>Dikarya</taxon>
        <taxon>Ascomycota</taxon>
        <taxon>Saccharomycotina</taxon>
        <taxon>Pichiomycetes</taxon>
        <taxon>Debaryomycetaceae</taxon>
        <taxon>Candida/Lodderomyces clade</taxon>
        <taxon>Candida</taxon>
    </lineage>
</organism>
<keyword evidence="1 9" id="KW-0489">Methyltransferase</keyword>
<dbReference type="InterPro" id="IPR010280">
    <property type="entry name" value="U5_MeTrfase_fam"/>
</dbReference>
<dbReference type="OrthoDB" id="10250660at2759"/>
<evidence type="ECO:0000256" key="9">
    <source>
        <dbReference type="PROSITE-ProRule" id="PRU01024"/>
    </source>
</evidence>
<feature type="active site" description="Nucleophile" evidence="9">
    <location>
        <position position="493"/>
    </location>
</feature>
<comment type="similarity">
    <text evidence="9">Belongs to the class I-like SAM-binding methyltransferase superfamily. RNA M5U methyltransferase family.</text>
</comment>
<sequence>MMASIIEKRPNEDALAQPKKTKQPKRISRKYKSKKKAIDPTSPQGVLEFEIDDLLKEHNLTREDVRNDMKPILNDPTYESKIHRTQSDVKILKFTSNGDSLAMVENPIDSTKKQILLIPFGMPDDIVTVKIWKSHPLYSECDLISVDQPNEKRDESLINCRYFGLCSGCQFQNISYIDQLEIKRDTIVNAFKFFAPNLTIPEISKTQESPLQYNYRTKLTPHFTLTRHQTGKDLSEKPNVGFGCKGKPKFRYPDYDFPKDGILDIEECSIGTEIINKGMDNEQKLLEKTYKNYERGATILLREDTKVKDENFVLGNGSKDPEGNISNIEVQIDDQNLVKTCVTNTRQIVQEIIEGYKFEFSAGEFFQNNNSILPIVTRYVRDNLFANVNEENYLVDAYCGSGLFSITCSPKVLKAIGVEISADSVKFAKRNAELNNLKNTKFMTGKAEEIFKNIETPNDKTSIILDPPRKGCDELFLKQLSDYKPVKIVYISCNVHSQARDLNWFINESENGKDYKIESIKGFDFFPQTHHVESVAVLSLK</sequence>
<evidence type="ECO:0000256" key="6">
    <source>
        <dbReference type="ARBA" id="ARBA00052788"/>
    </source>
</evidence>
<dbReference type="GO" id="GO:0032259">
    <property type="term" value="P:methylation"/>
    <property type="evidence" value="ECO:0007669"/>
    <property type="project" value="UniProtKB-KW"/>
</dbReference>
<keyword evidence="13" id="KW-1185">Reference proteome</keyword>
<feature type="compositionally biased region" description="Basic residues" evidence="11">
    <location>
        <begin position="19"/>
        <end position="35"/>
    </location>
</feature>
<dbReference type="PROSITE" id="PS01231">
    <property type="entry name" value="TRMA_2"/>
    <property type="match status" value="1"/>
</dbReference>
<dbReference type="GO" id="GO:0030697">
    <property type="term" value="F:tRNA (uracil(54)-C5)-methyltransferase activity, S-adenosyl methionine-dependent"/>
    <property type="evidence" value="ECO:0007669"/>
    <property type="project" value="UniProtKB-EC"/>
</dbReference>
<evidence type="ECO:0000313" key="13">
    <source>
        <dbReference type="Proteomes" id="UP001152885"/>
    </source>
</evidence>
<dbReference type="PROSITE" id="PS01230">
    <property type="entry name" value="TRMA_1"/>
    <property type="match status" value="1"/>
</dbReference>
<dbReference type="InterPro" id="IPR012340">
    <property type="entry name" value="NA-bd_OB-fold"/>
</dbReference>
<evidence type="ECO:0000256" key="5">
    <source>
        <dbReference type="ARBA" id="ARBA00033763"/>
    </source>
</evidence>
<evidence type="ECO:0000313" key="12">
    <source>
        <dbReference type="EMBL" id="CAI5757655.1"/>
    </source>
</evidence>
<evidence type="ECO:0000256" key="2">
    <source>
        <dbReference type="ARBA" id="ARBA00022679"/>
    </source>
</evidence>
<feature type="region of interest" description="Disordered" evidence="11">
    <location>
        <begin position="1"/>
        <end position="40"/>
    </location>
</feature>
<dbReference type="AlphaFoldDB" id="A0A9W4TV72"/>
<evidence type="ECO:0000256" key="1">
    <source>
        <dbReference type="ARBA" id="ARBA00022603"/>
    </source>
</evidence>
<comment type="function">
    <text evidence="7">Catalyzes the formation of 5-methyl-uridine at position 54 (m5U54) in all tRNA. May also have a role in tRNA stabilization or maturation.</text>
</comment>
<dbReference type="InterPro" id="IPR025795">
    <property type="entry name" value="tRNA_(uracil-5-)_MeTrfase"/>
</dbReference>
<gene>
    <name evidence="12" type="ORF">CANVERA_P2168</name>
</gene>
<feature type="binding site" evidence="9">
    <location>
        <position position="398"/>
    </location>
    <ligand>
        <name>S-adenosyl-L-methionine</name>
        <dbReference type="ChEBI" id="CHEBI:59789"/>
    </ligand>
</feature>
<dbReference type="CDD" id="cd02440">
    <property type="entry name" value="AdoMet_MTases"/>
    <property type="match status" value="1"/>
</dbReference>
<dbReference type="Gene3D" id="3.40.50.150">
    <property type="entry name" value="Vaccinia Virus protein VP39"/>
    <property type="match status" value="2"/>
</dbReference>
<proteinExistence type="inferred from homology"/>
<evidence type="ECO:0000256" key="4">
    <source>
        <dbReference type="ARBA" id="ARBA00022694"/>
    </source>
</evidence>
<dbReference type="FunFam" id="2.40.50.140:FF:000201">
    <property type="entry name" value="TRM2p tRNA methyltransferase"/>
    <property type="match status" value="1"/>
</dbReference>
<evidence type="ECO:0000256" key="10">
    <source>
        <dbReference type="PROSITE-ProRule" id="PRU10015"/>
    </source>
</evidence>
<dbReference type="InterPro" id="IPR029063">
    <property type="entry name" value="SAM-dependent_MTases_sf"/>
</dbReference>
<evidence type="ECO:0000256" key="3">
    <source>
        <dbReference type="ARBA" id="ARBA00022691"/>
    </source>
</evidence>
<dbReference type="GO" id="GO:0009451">
    <property type="term" value="P:RNA modification"/>
    <property type="evidence" value="ECO:0007669"/>
    <property type="project" value="UniProtKB-ARBA"/>
</dbReference>
<evidence type="ECO:0000256" key="8">
    <source>
        <dbReference type="ARBA" id="ARBA00070108"/>
    </source>
</evidence>
<evidence type="ECO:0000256" key="11">
    <source>
        <dbReference type="SAM" id="MobiDB-lite"/>
    </source>
</evidence>
<dbReference type="GO" id="GO:0008033">
    <property type="term" value="P:tRNA processing"/>
    <property type="evidence" value="ECO:0007669"/>
    <property type="project" value="UniProtKB-KW"/>
</dbReference>
<keyword evidence="3 9" id="KW-0949">S-adenosyl-L-methionine</keyword>
<name>A0A9W4TV72_9ASCO</name>
<dbReference type="EC" id="2.1.1.35" evidence="5"/>
<reference evidence="12" key="1">
    <citation type="submission" date="2022-12" db="EMBL/GenBank/DDBJ databases">
        <authorList>
            <person name="Brejova B."/>
        </authorList>
    </citation>
    <scope>NUCLEOTIDE SEQUENCE</scope>
</reference>
<comment type="catalytic activity">
    <reaction evidence="6">
        <text>uridine(54) in tRNA + S-adenosyl-L-methionine = 5-methyluridine(54) in tRNA + S-adenosyl-L-homocysteine + H(+)</text>
        <dbReference type="Rhea" id="RHEA:42712"/>
        <dbReference type="Rhea" id="RHEA-COMP:10167"/>
        <dbReference type="Rhea" id="RHEA-COMP:10193"/>
        <dbReference type="ChEBI" id="CHEBI:15378"/>
        <dbReference type="ChEBI" id="CHEBI:57856"/>
        <dbReference type="ChEBI" id="CHEBI:59789"/>
        <dbReference type="ChEBI" id="CHEBI:65315"/>
        <dbReference type="ChEBI" id="CHEBI:74447"/>
        <dbReference type="EC" id="2.1.1.35"/>
    </reaction>
</comment>
<dbReference type="SUPFAM" id="SSF53335">
    <property type="entry name" value="S-adenosyl-L-methionine-dependent methyltransferases"/>
    <property type="match status" value="1"/>
</dbReference>
<dbReference type="Pfam" id="PF05958">
    <property type="entry name" value="tRNA_U5-meth_tr"/>
    <property type="match status" value="1"/>
</dbReference>
<feature type="binding site" evidence="9">
    <location>
        <position position="466"/>
    </location>
    <ligand>
        <name>S-adenosyl-L-methionine</name>
        <dbReference type="ChEBI" id="CHEBI:59789"/>
    </ligand>
</feature>
<protein>
    <recommendedName>
        <fullName evidence="8">tRNA (uracil(54)-C(5))-methyltransferase</fullName>
        <ecNumber evidence="5">2.1.1.35</ecNumber>
    </recommendedName>
</protein>
<accession>A0A9W4TV72</accession>
<dbReference type="InterPro" id="IPR030391">
    <property type="entry name" value="MeTrfase_TrmA_CS"/>
</dbReference>
<feature type="binding site" evidence="9">
    <location>
        <position position="419"/>
    </location>
    <ligand>
        <name>S-adenosyl-L-methionine</name>
        <dbReference type="ChEBI" id="CHEBI:59789"/>
    </ligand>
</feature>
<dbReference type="Proteomes" id="UP001152885">
    <property type="component" value="Unassembled WGS sequence"/>
</dbReference>
<dbReference type="EMBL" id="CANTUO010000002">
    <property type="protein sequence ID" value="CAI5757655.1"/>
    <property type="molecule type" value="Genomic_DNA"/>
</dbReference>
<feature type="active site" evidence="10">
    <location>
        <position position="493"/>
    </location>
</feature>
<dbReference type="PROSITE" id="PS51687">
    <property type="entry name" value="SAM_MT_RNA_M5U"/>
    <property type="match status" value="1"/>
</dbReference>
<dbReference type="FunFam" id="3.40.50.150:FF:000174">
    <property type="entry name" value="TRM2p tRNA methyltransferase"/>
    <property type="match status" value="1"/>
</dbReference>
<keyword evidence="4" id="KW-0819">tRNA processing</keyword>